<proteinExistence type="predicted"/>
<accession>A0A4Y8RKW1</accession>
<dbReference type="SUPFAM" id="SSF50199">
    <property type="entry name" value="Staphylococcal nuclease"/>
    <property type="match status" value="1"/>
</dbReference>
<dbReference type="InterPro" id="IPR016071">
    <property type="entry name" value="Staphylococal_nuclease_OB-fold"/>
</dbReference>
<dbReference type="RefSeq" id="WP_134762001.1">
    <property type="nucleotide sequence ID" value="NZ_SOZD01000003.1"/>
</dbReference>
<dbReference type="OrthoDB" id="9792155at2"/>
<reference evidence="3 4" key="1">
    <citation type="submission" date="2019-03" db="EMBL/GenBank/DDBJ databases">
        <title>Jiella endophytica sp. nov., a novel endophytic bacterium isolated from root of Ficus microcarpa Linn. f.</title>
        <authorList>
            <person name="Tuo L."/>
        </authorList>
    </citation>
    <scope>NUCLEOTIDE SEQUENCE [LARGE SCALE GENOMIC DNA]</scope>
    <source>
        <strain evidence="3 4">CBS5Q-3</strain>
    </source>
</reference>
<organism evidence="3 4">
    <name type="scientific">Jiella endophytica</name>
    <dbReference type="NCBI Taxonomy" id="2558362"/>
    <lineage>
        <taxon>Bacteria</taxon>
        <taxon>Pseudomonadati</taxon>
        <taxon>Pseudomonadota</taxon>
        <taxon>Alphaproteobacteria</taxon>
        <taxon>Hyphomicrobiales</taxon>
        <taxon>Aurantimonadaceae</taxon>
        <taxon>Jiella</taxon>
    </lineage>
</organism>
<keyword evidence="1" id="KW-0472">Membrane</keyword>
<comment type="caution">
    <text evidence="3">The sequence shown here is derived from an EMBL/GenBank/DDBJ whole genome shotgun (WGS) entry which is preliminary data.</text>
</comment>
<evidence type="ECO:0000313" key="3">
    <source>
        <dbReference type="EMBL" id="TFF22900.1"/>
    </source>
</evidence>
<gene>
    <name evidence="3" type="ORF">E3C22_10610</name>
</gene>
<evidence type="ECO:0000259" key="2">
    <source>
        <dbReference type="Pfam" id="PF00565"/>
    </source>
</evidence>
<protein>
    <submittedName>
        <fullName evidence="3">Thermonuclease family protein</fullName>
    </submittedName>
</protein>
<evidence type="ECO:0000256" key="1">
    <source>
        <dbReference type="SAM" id="Phobius"/>
    </source>
</evidence>
<dbReference type="Proteomes" id="UP000298179">
    <property type="component" value="Unassembled WGS sequence"/>
</dbReference>
<keyword evidence="4" id="KW-1185">Reference proteome</keyword>
<dbReference type="Gene3D" id="2.40.50.90">
    <property type="match status" value="1"/>
</dbReference>
<dbReference type="EMBL" id="SOZD01000003">
    <property type="protein sequence ID" value="TFF22900.1"/>
    <property type="molecule type" value="Genomic_DNA"/>
</dbReference>
<name>A0A4Y8RKW1_9HYPH</name>
<sequence>MRQARSNIRRSRADGWNADVAPLRAARQDRFERQRPARGGFGVILAASCALAFATPFVADWLSRQDIPALGDLVRLSPARAAVPEHRGPIGICSGPNRAARRVTCIVDGDTGWLDGEKWRMADIDTPEISSPACSREQRVGRQARDRLRSLMSAGYSLRRQGTGHYGRTIVSVTVADGRDAGAVLLDEGLAQRWPNSGNPWCL</sequence>
<dbReference type="Pfam" id="PF00565">
    <property type="entry name" value="SNase"/>
    <property type="match status" value="1"/>
</dbReference>
<keyword evidence="1" id="KW-1133">Transmembrane helix</keyword>
<feature type="domain" description="TNase-like" evidence="2">
    <location>
        <begin position="120"/>
        <end position="192"/>
    </location>
</feature>
<keyword evidence="1" id="KW-0812">Transmembrane</keyword>
<dbReference type="InterPro" id="IPR035437">
    <property type="entry name" value="SNase_OB-fold_sf"/>
</dbReference>
<feature type="transmembrane region" description="Helical" evidence="1">
    <location>
        <begin position="40"/>
        <end position="59"/>
    </location>
</feature>
<evidence type="ECO:0000313" key="4">
    <source>
        <dbReference type="Proteomes" id="UP000298179"/>
    </source>
</evidence>
<dbReference type="AlphaFoldDB" id="A0A4Y8RKW1"/>